<evidence type="ECO:0000256" key="3">
    <source>
        <dbReference type="ARBA" id="ARBA00004961"/>
    </source>
</evidence>
<dbReference type="RefSeq" id="WP_009451912.1">
    <property type="nucleotide sequence ID" value="NZ_AMSI01000014.1"/>
</dbReference>
<dbReference type="GO" id="GO:0017057">
    <property type="term" value="F:6-phosphogluconolactonase activity"/>
    <property type="evidence" value="ECO:0007669"/>
    <property type="project" value="UniProtKB-UniRule"/>
</dbReference>
<keyword evidence="10" id="KW-1185">Reference proteome</keyword>
<dbReference type="UniPathway" id="UPA00115">
    <property type="reaction ID" value="UER00409"/>
</dbReference>
<dbReference type="EC" id="3.1.1.31" evidence="5 7"/>
<dbReference type="GO" id="GO:0005975">
    <property type="term" value="P:carbohydrate metabolic process"/>
    <property type="evidence" value="ECO:0007669"/>
    <property type="project" value="UniProtKB-UniRule"/>
</dbReference>
<evidence type="ECO:0000259" key="8">
    <source>
        <dbReference type="Pfam" id="PF01182"/>
    </source>
</evidence>
<keyword evidence="7" id="KW-0378">Hydrolase</keyword>
<dbReference type="Proteomes" id="UP000007374">
    <property type="component" value="Unassembled WGS sequence"/>
</dbReference>
<dbReference type="AlphaFoldDB" id="K2N071"/>
<reference evidence="9 10" key="1">
    <citation type="journal article" date="2012" name="J. Bacteriol.">
        <title>Genome Sequence of Nitratireductor indicus Type Strain C115.</title>
        <authorList>
            <person name="Lai Q."/>
            <person name="Li G."/>
            <person name="Yu Z."/>
            <person name="Shao Z."/>
        </authorList>
    </citation>
    <scope>NUCLEOTIDE SEQUENCE [LARGE SCALE GENOMIC DNA]</scope>
    <source>
        <strain evidence="9 10">C115</strain>
    </source>
</reference>
<evidence type="ECO:0000256" key="2">
    <source>
        <dbReference type="ARBA" id="ARBA00002681"/>
    </source>
</evidence>
<dbReference type="PATRIC" id="fig|1231190.3.peg.3828"/>
<dbReference type="Pfam" id="PF01182">
    <property type="entry name" value="Glucosamine_iso"/>
    <property type="match status" value="1"/>
</dbReference>
<dbReference type="InterPro" id="IPR005900">
    <property type="entry name" value="6-phosphogluconolactonase_DevB"/>
</dbReference>
<dbReference type="InterPro" id="IPR006148">
    <property type="entry name" value="Glc/Gal-6P_isomerase"/>
</dbReference>
<dbReference type="OrthoDB" id="9810967at2"/>
<gene>
    <name evidence="7" type="primary">pgl</name>
    <name evidence="9" type="ORF">NA8A_18517</name>
</gene>
<dbReference type="CDD" id="cd01400">
    <property type="entry name" value="6PGL"/>
    <property type="match status" value="1"/>
</dbReference>
<sequence>MVPTPTWHRFASSEELADALAQSVAKTLAKGVEERGQAVLAVSGGRTPAHFFDRLSRSDIAWNKVTVTLVDERFVPGDSPRSNARLVTRHLLQNKAARAGFIGLYSPCHNAEAAAAEANEAIGSLPSPFDVVVLGMGADRHTASFFPDAADIGDMLSAREGGPSVLAVSARSAGEPRLTLSLDKLSTARMLVVHIEGDDKKETLEEALAMPAGPASPIGAVLTAAQNPAHVYWAPLR</sequence>
<evidence type="ECO:0000256" key="6">
    <source>
        <dbReference type="ARBA" id="ARBA00020337"/>
    </source>
</evidence>
<dbReference type="eggNOG" id="COG0363">
    <property type="taxonomic scope" value="Bacteria"/>
</dbReference>
<proteinExistence type="inferred from homology"/>
<dbReference type="PANTHER" id="PTHR11054:SF0">
    <property type="entry name" value="6-PHOSPHOGLUCONOLACTONASE"/>
    <property type="match status" value="1"/>
</dbReference>
<comment type="catalytic activity">
    <reaction evidence="1 7">
        <text>6-phospho-D-glucono-1,5-lactone + H2O = 6-phospho-D-gluconate + H(+)</text>
        <dbReference type="Rhea" id="RHEA:12556"/>
        <dbReference type="ChEBI" id="CHEBI:15377"/>
        <dbReference type="ChEBI" id="CHEBI:15378"/>
        <dbReference type="ChEBI" id="CHEBI:57955"/>
        <dbReference type="ChEBI" id="CHEBI:58759"/>
        <dbReference type="EC" id="3.1.1.31"/>
    </reaction>
</comment>
<dbReference type="PANTHER" id="PTHR11054">
    <property type="entry name" value="6-PHOSPHOGLUCONOLACTONASE"/>
    <property type="match status" value="1"/>
</dbReference>
<evidence type="ECO:0000313" key="9">
    <source>
        <dbReference type="EMBL" id="EKF40913.1"/>
    </source>
</evidence>
<dbReference type="STRING" id="721133.SAMN05216176_102587"/>
<evidence type="ECO:0000313" key="10">
    <source>
        <dbReference type="Proteomes" id="UP000007374"/>
    </source>
</evidence>
<dbReference type="EMBL" id="AMSI01000014">
    <property type="protein sequence ID" value="EKF40913.1"/>
    <property type="molecule type" value="Genomic_DNA"/>
</dbReference>
<evidence type="ECO:0000256" key="7">
    <source>
        <dbReference type="RuleBase" id="RU365095"/>
    </source>
</evidence>
<protein>
    <recommendedName>
        <fullName evidence="6 7">6-phosphogluconolactonase</fullName>
        <shortName evidence="7">6PGL</shortName>
        <ecNumber evidence="5 7">3.1.1.31</ecNumber>
    </recommendedName>
</protein>
<comment type="function">
    <text evidence="2 7">Hydrolysis of 6-phosphogluconolactone to 6-phosphogluconate.</text>
</comment>
<name>K2N071_9HYPH</name>
<evidence type="ECO:0000256" key="5">
    <source>
        <dbReference type="ARBA" id="ARBA00013198"/>
    </source>
</evidence>
<comment type="similarity">
    <text evidence="4 7">Belongs to the glucosamine/galactosamine-6-phosphate isomerase family. 6-phosphogluconolactonase subfamily.</text>
</comment>
<dbReference type="InterPro" id="IPR037171">
    <property type="entry name" value="NagB/RpiA_transferase-like"/>
</dbReference>
<dbReference type="SUPFAM" id="SSF100950">
    <property type="entry name" value="NagB/RpiA/CoA transferase-like"/>
    <property type="match status" value="1"/>
</dbReference>
<comment type="pathway">
    <text evidence="3 7">Carbohydrate degradation; pentose phosphate pathway; D-ribulose 5-phosphate from D-glucose 6-phosphate (oxidative stage): step 2/3.</text>
</comment>
<dbReference type="Gene3D" id="3.40.50.1360">
    <property type="match status" value="1"/>
</dbReference>
<comment type="caution">
    <text evidence="9">The sequence shown here is derived from an EMBL/GenBank/DDBJ whole genome shotgun (WGS) entry which is preliminary data.</text>
</comment>
<organism evidence="9 10">
    <name type="scientific">Nitratireductor indicus C115</name>
    <dbReference type="NCBI Taxonomy" id="1231190"/>
    <lineage>
        <taxon>Bacteria</taxon>
        <taxon>Pseudomonadati</taxon>
        <taxon>Pseudomonadota</taxon>
        <taxon>Alphaproteobacteria</taxon>
        <taxon>Hyphomicrobiales</taxon>
        <taxon>Phyllobacteriaceae</taxon>
        <taxon>Nitratireductor</taxon>
    </lineage>
</organism>
<dbReference type="InterPro" id="IPR039104">
    <property type="entry name" value="6PGL"/>
</dbReference>
<dbReference type="NCBIfam" id="TIGR01198">
    <property type="entry name" value="pgl"/>
    <property type="match status" value="1"/>
</dbReference>
<evidence type="ECO:0000256" key="4">
    <source>
        <dbReference type="ARBA" id="ARBA00010662"/>
    </source>
</evidence>
<dbReference type="GO" id="GO:0006098">
    <property type="term" value="P:pentose-phosphate shunt"/>
    <property type="evidence" value="ECO:0007669"/>
    <property type="project" value="UniProtKB-UniPathway"/>
</dbReference>
<evidence type="ECO:0000256" key="1">
    <source>
        <dbReference type="ARBA" id="ARBA00000832"/>
    </source>
</evidence>
<accession>K2N071</accession>
<feature type="domain" description="Glucosamine/galactosamine-6-phosphate isomerase" evidence="8">
    <location>
        <begin position="12"/>
        <end position="224"/>
    </location>
</feature>